<dbReference type="Gene3D" id="1.10.443.10">
    <property type="entry name" value="Intergrase catalytic core"/>
    <property type="match status" value="1"/>
</dbReference>
<dbReference type="GO" id="GO:0006310">
    <property type="term" value="P:DNA recombination"/>
    <property type="evidence" value="ECO:0007669"/>
    <property type="project" value="UniProtKB-KW"/>
</dbReference>
<geneLocation type="plasmid" evidence="6 7">
    <name>unnamed1</name>
</geneLocation>
<keyword evidence="7" id="KW-1185">Reference proteome</keyword>
<feature type="domain" description="Tyr recombinase" evidence="4">
    <location>
        <begin position="153"/>
        <end position="317"/>
    </location>
</feature>
<dbReference type="InterPro" id="IPR050090">
    <property type="entry name" value="Tyrosine_recombinase_XerCD"/>
</dbReference>
<evidence type="ECO:0000259" key="5">
    <source>
        <dbReference type="PROSITE" id="PS51900"/>
    </source>
</evidence>
<dbReference type="EMBL" id="CP034185">
    <property type="protein sequence ID" value="AZI44802.1"/>
    <property type="molecule type" value="Genomic_DNA"/>
</dbReference>
<dbReference type="KEGG" id="dph:EHF33_17595"/>
<keyword evidence="1 3" id="KW-0238">DNA-binding</keyword>
<dbReference type="PANTHER" id="PTHR30349:SF81">
    <property type="entry name" value="TYROSINE RECOMBINASE XERC"/>
    <property type="match status" value="1"/>
</dbReference>
<keyword evidence="2" id="KW-0233">DNA recombination</keyword>
<dbReference type="GO" id="GO:0015074">
    <property type="term" value="P:DNA integration"/>
    <property type="evidence" value="ECO:0007669"/>
    <property type="project" value="InterPro"/>
</dbReference>
<dbReference type="OrthoDB" id="63105at2"/>
<evidence type="ECO:0000259" key="4">
    <source>
        <dbReference type="PROSITE" id="PS51898"/>
    </source>
</evidence>
<name>A0A3G8YHR5_9DEIO</name>
<dbReference type="PROSITE" id="PS51898">
    <property type="entry name" value="TYR_RECOMBINASE"/>
    <property type="match status" value="1"/>
</dbReference>
<dbReference type="InterPro" id="IPR002104">
    <property type="entry name" value="Integrase_catalytic"/>
</dbReference>
<dbReference type="Proteomes" id="UP000276417">
    <property type="component" value="Plasmid unnamed1"/>
</dbReference>
<evidence type="ECO:0000313" key="7">
    <source>
        <dbReference type="Proteomes" id="UP000276417"/>
    </source>
</evidence>
<evidence type="ECO:0000313" key="6">
    <source>
        <dbReference type="EMBL" id="AZI44802.1"/>
    </source>
</evidence>
<dbReference type="SUPFAM" id="SSF56349">
    <property type="entry name" value="DNA breaking-rejoining enzymes"/>
    <property type="match status" value="1"/>
</dbReference>
<dbReference type="PANTHER" id="PTHR30349">
    <property type="entry name" value="PHAGE INTEGRASE-RELATED"/>
    <property type="match status" value="1"/>
</dbReference>
<dbReference type="InterPro" id="IPR011010">
    <property type="entry name" value="DNA_brk_join_enz"/>
</dbReference>
<dbReference type="AlphaFoldDB" id="A0A3G8YHR5"/>
<feature type="domain" description="Core-binding (CB)" evidence="5">
    <location>
        <begin position="14"/>
        <end position="131"/>
    </location>
</feature>
<proteinExistence type="predicted"/>
<keyword evidence="6" id="KW-0614">Plasmid</keyword>
<gene>
    <name evidence="6" type="ORF">EHF33_17595</name>
</gene>
<evidence type="ECO:0000256" key="3">
    <source>
        <dbReference type="PROSITE-ProRule" id="PRU01248"/>
    </source>
</evidence>
<reference evidence="6 7" key="1">
    <citation type="submission" date="2018-11" db="EMBL/GenBank/DDBJ databases">
        <title>Deinococcus shelandsis sp. nov., isolated from South Shetland Islands soil of Antarctica.</title>
        <authorList>
            <person name="Tian J."/>
        </authorList>
    </citation>
    <scope>NUCLEOTIDE SEQUENCE [LARGE SCALE GENOMIC DNA]</scope>
    <source>
        <strain evidence="6 7">S14-83T</strain>
        <plasmid evidence="6 7">unnamed1</plasmid>
    </source>
</reference>
<dbReference type="Pfam" id="PF00589">
    <property type="entry name" value="Phage_integrase"/>
    <property type="match status" value="1"/>
</dbReference>
<dbReference type="GO" id="GO:0003677">
    <property type="term" value="F:DNA binding"/>
    <property type="evidence" value="ECO:0007669"/>
    <property type="project" value="UniProtKB-UniRule"/>
</dbReference>
<dbReference type="CDD" id="cd00397">
    <property type="entry name" value="DNA_BRE_C"/>
    <property type="match status" value="1"/>
</dbReference>
<accession>A0A3G8YHR5</accession>
<dbReference type="InterPro" id="IPR013762">
    <property type="entry name" value="Integrase-like_cat_sf"/>
</dbReference>
<protein>
    <submittedName>
        <fullName evidence="6">Site-specific integrase</fullName>
    </submittedName>
</protein>
<dbReference type="InterPro" id="IPR010998">
    <property type="entry name" value="Integrase_recombinase_N"/>
</dbReference>
<evidence type="ECO:0000256" key="1">
    <source>
        <dbReference type="ARBA" id="ARBA00023125"/>
    </source>
</evidence>
<dbReference type="PROSITE" id="PS51900">
    <property type="entry name" value="CB"/>
    <property type="match status" value="1"/>
</dbReference>
<organism evidence="6 7">
    <name type="scientific">Deinococcus psychrotolerans</name>
    <dbReference type="NCBI Taxonomy" id="2489213"/>
    <lineage>
        <taxon>Bacteria</taxon>
        <taxon>Thermotogati</taxon>
        <taxon>Deinococcota</taxon>
        <taxon>Deinococci</taxon>
        <taxon>Deinococcales</taxon>
        <taxon>Deinococcaceae</taxon>
        <taxon>Deinococcus</taxon>
    </lineage>
</organism>
<dbReference type="InterPro" id="IPR044068">
    <property type="entry name" value="CB"/>
</dbReference>
<sequence length="319" mass="35850">MEPEQRRRDAVRAARDRDLVNLWSLTVAHHTLHSSQGSRHTLRTYRNGLRFWLLFTERHAVGLLRPKADQGSLFARELEAGLLVLERKRKTRVDAKLATSRATPASGPRPLSTSSVNVYLAGARALYRALRWADATDADPFRDVKVKADQVARWDKRFPYPQPAIEALLQTGDARHRVTVLLGAHAGLRASEMVKLKWSDVELEASRLQVLGKGNKRRWVSLSASLKRALLERRTESADLLVVGGTPEAARLRLRRVCLQTNVPFLSLHALRHSAGTRLVKSGRSLQDVARHLGHASVATAEIYAKWADEGLKNELENW</sequence>
<dbReference type="Gene3D" id="1.10.150.130">
    <property type="match status" value="1"/>
</dbReference>
<evidence type="ECO:0000256" key="2">
    <source>
        <dbReference type="ARBA" id="ARBA00023172"/>
    </source>
</evidence>